<dbReference type="CDD" id="cd02146">
    <property type="entry name" value="NfsA-like"/>
    <property type="match status" value="1"/>
</dbReference>
<dbReference type="Pfam" id="PF00881">
    <property type="entry name" value="Nitroreductase"/>
    <property type="match status" value="1"/>
</dbReference>
<evidence type="ECO:0000259" key="6">
    <source>
        <dbReference type="Pfam" id="PF00881"/>
    </source>
</evidence>
<feature type="domain" description="Nitroreductase" evidence="6">
    <location>
        <begin position="6"/>
        <end position="160"/>
    </location>
</feature>
<protein>
    <submittedName>
        <fullName evidence="7">NADPH-dependent oxidoreductase</fullName>
    </submittedName>
</protein>
<accession>A0ABS5KB02</accession>
<evidence type="ECO:0000256" key="1">
    <source>
        <dbReference type="ARBA" id="ARBA00008366"/>
    </source>
</evidence>
<evidence type="ECO:0000313" key="8">
    <source>
        <dbReference type="Proteomes" id="UP000721861"/>
    </source>
</evidence>
<dbReference type="RefSeq" id="WP_212228466.1">
    <property type="nucleotide sequence ID" value="NZ_JAGUCN010000012.1"/>
</dbReference>
<dbReference type="PANTHER" id="PTHR43425">
    <property type="entry name" value="OXYGEN-INSENSITIVE NADPH NITROREDUCTASE"/>
    <property type="match status" value="1"/>
</dbReference>
<comment type="similarity">
    <text evidence="1 5">Belongs to the flavin oxidoreductase frp family.</text>
</comment>
<evidence type="ECO:0000256" key="2">
    <source>
        <dbReference type="ARBA" id="ARBA00022630"/>
    </source>
</evidence>
<dbReference type="InterPro" id="IPR029479">
    <property type="entry name" value="Nitroreductase"/>
</dbReference>
<evidence type="ECO:0000256" key="4">
    <source>
        <dbReference type="ARBA" id="ARBA00023002"/>
    </source>
</evidence>
<proteinExistence type="inferred from homology"/>
<reference evidence="7 8" key="1">
    <citation type="journal article" date="2014" name="Int. J. Syst. Evol. Microbiol.">
        <title>Carboxylicivirga gen. nov. in the family Marinilabiliaceae with two novel species, Carboxylicivirga mesophila sp. nov. and Carboxylicivirga taeanensis sp. nov., and reclassification of Cytophaga fermentans as Saccharicrinis fermentans gen. nov., comb. nov.</title>
        <authorList>
            <person name="Yang S.H."/>
            <person name="Seo H.S."/>
            <person name="Woo J.H."/>
            <person name="Oh H.M."/>
            <person name="Jang H."/>
            <person name="Lee J.H."/>
            <person name="Kim S.J."/>
            <person name="Kwon K.K."/>
        </authorList>
    </citation>
    <scope>NUCLEOTIDE SEQUENCE [LARGE SCALE GENOMIC DNA]</scope>
    <source>
        <strain evidence="7 8">JCM 18290</strain>
    </source>
</reference>
<organism evidence="7 8">
    <name type="scientific">Carboxylicivirga mesophila</name>
    <dbReference type="NCBI Taxonomy" id="1166478"/>
    <lineage>
        <taxon>Bacteria</taxon>
        <taxon>Pseudomonadati</taxon>
        <taxon>Bacteroidota</taxon>
        <taxon>Bacteroidia</taxon>
        <taxon>Marinilabiliales</taxon>
        <taxon>Marinilabiliaceae</taxon>
        <taxon>Carboxylicivirga</taxon>
    </lineage>
</organism>
<sequence length="246" mass="27801">MIDILKKHKTIRQYTDKPISEELLNEILEAGVRASTTGNMQVYSVVVTQDEAMKEKLAPCHFNQPMVKQAPVTLTFCADFNRFNQWCRQRNAEPGYDNFLSFMTAAIDALLVAQNVCVAAETKGLGICYLGTTTYLADKIIDVLELPKGVVPVTTVTIGYPDENPEQVERLPLDAVVHYETYKDYTTERIDALYEAKEELAVNKAFVAENEKETLAQVFTDVRYKKADNEHFSSVLLQVLKNQGFM</sequence>
<name>A0ABS5KB02_9BACT</name>
<dbReference type="PIRSF" id="PIRSF005426">
    <property type="entry name" value="Frp"/>
    <property type="match status" value="1"/>
</dbReference>
<dbReference type="InterPro" id="IPR016446">
    <property type="entry name" value="Flavin_OxRdtase_Frp"/>
</dbReference>
<keyword evidence="5" id="KW-0521">NADP</keyword>
<evidence type="ECO:0000313" key="7">
    <source>
        <dbReference type="EMBL" id="MBS2212032.1"/>
    </source>
</evidence>
<dbReference type="Proteomes" id="UP000721861">
    <property type="component" value="Unassembled WGS sequence"/>
</dbReference>
<keyword evidence="2 5" id="KW-0285">Flavoprotein</keyword>
<gene>
    <name evidence="7" type="ORF">KEM09_11485</name>
</gene>
<keyword evidence="4 5" id="KW-0560">Oxidoreductase</keyword>
<keyword evidence="3 5" id="KW-0288">FMN</keyword>
<keyword evidence="8" id="KW-1185">Reference proteome</keyword>
<dbReference type="Gene3D" id="3.40.109.10">
    <property type="entry name" value="NADH Oxidase"/>
    <property type="match status" value="1"/>
</dbReference>
<dbReference type="InterPro" id="IPR000415">
    <property type="entry name" value="Nitroreductase-like"/>
</dbReference>
<comment type="caution">
    <text evidence="7">The sequence shown here is derived from an EMBL/GenBank/DDBJ whole genome shotgun (WGS) entry which is preliminary data.</text>
</comment>
<dbReference type="PANTHER" id="PTHR43425:SF2">
    <property type="entry name" value="OXYGEN-INSENSITIVE NADPH NITROREDUCTASE"/>
    <property type="match status" value="1"/>
</dbReference>
<dbReference type="EMBL" id="JAGUCN010000012">
    <property type="protein sequence ID" value="MBS2212032.1"/>
    <property type="molecule type" value="Genomic_DNA"/>
</dbReference>
<dbReference type="SUPFAM" id="SSF55469">
    <property type="entry name" value="FMN-dependent nitroreductase-like"/>
    <property type="match status" value="1"/>
</dbReference>
<evidence type="ECO:0000256" key="3">
    <source>
        <dbReference type="ARBA" id="ARBA00022643"/>
    </source>
</evidence>
<evidence type="ECO:0000256" key="5">
    <source>
        <dbReference type="PIRNR" id="PIRNR005426"/>
    </source>
</evidence>